<proteinExistence type="inferred from homology"/>
<dbReference type="PANTHER" id="PTHR11239">
    <property type="entry name" value="DNA-DIRECTED RNA POLYMERASE"/>
    <property type="match status" value="1"/>
</dbReference>
<reference evidence="14 15" key="1">
    <citation type="submission" date="2016-11" db="EMBL/GenBank/DDBJ databases">
        <title>Draft Genome Assembly of Colletotrichum chlorophyti a pathogen of herbaceous plants.</title>
        <authorList>
            <person name="Gan P."/>
            <person name="Narusaka M."/>
            <person name="Tsushima A."/>
            <person name="Narusaka Y."/>
            <person name="Takano Y."/>
            <person name="Shirasu K."/>
        </authorList>
    </citation>
    <scope>NUCLEOTIDE SEQUENCE [LARGE SCALE GENOMIC DNA]</scope>
    <source>
        <strain evidence="14 15">NTL11</strain>
    </source>
</reference>
<evidence type="ECO:0000256" key="12">
    <source>
        <dbReference type="RuleBase" id="RU003474"/>
    </source>
</evidence>
<evidence type="ECO:0000256" key="2">
    <source>
        <dbReference type="ARBA" id="ARBA00011730"/>
    </source>
</evidence>
<dbReference type="Proteomes" id="UP000186583">
    <property type="component" value="Unassembled WGS sequence"/>
</dbReference>
<comment type="subcellular location">
    <subcellularLocation>
        <location evidence="1">Nucleus</location>
        <location evidence="1">Nucleolus</location>
    </subcellularLocation>
</comment>
<dbReference type="EMBL" id="MPGH01000093">
    <property type="protein sequence ID" value="OLN87419.1"/>
    <property type="molecule type" value="Genomic_DNA"/>
</dbReference>
<keyword evidence="9" id="KW-0539">Nucleus</keyword>
<evidence type="ECO:0000259" key="13">
    <source>
        <dbReference type="PROSITE" id="PS51133"/>
    </source>
</evidence>
<dbReference type="AlphaFoldDB" id="A0A1Q8RSV6"/>
<keyword evidence="8 12" id="KW-0804">Transcription</keyword>
<evidence type="ECO:0000256" key="6">
    <source>
        <dbReference type="ARBA" id="ARBA00022771"/>
    </source>
</evidence>
<evidence type="ECO:0000256" key="5">
    <source>
        <dbReference type="ARBA" id="ARBA00022723"/>
    </source>
</evidence>
<keyword evidence="7" id="KW-0862">Zinc</keyword>
<dbReference type="GO" id="GO:0003676">
    <property type="term" value="F:nucleic acid binding"/>
    <property type="evidence" value="ECO:0007669"/>
    <property type="project" value="InterPro"/>
</dbReference>
<dbReference type="InterPro" id="IPR034012">
    <property type="entry name" value="Zn_ribbon_RPB9_C"/>
</dbReference>
<feature type="domain" description="TFIIS-type" evidence="13">
    <location>
        <begin position="221"/>
        <end position="261"/>
    </location>
</feature>
<evidence type="ECO:0000256" key="10">
    <source>
        <dbReference type="ARBA" id="ARBA00042129"/>
    </source>
</evidence>
<dbReference type="SMART" id="SM00661">
    <property type="entry name" value="RPOL9"/>
    <property type="match status" value="1"/>
</dbReference>
<dbReference type="Gene3D" id="2.20.25.10">
    <property type="match status" value="2"/>
</dbReference>
<dbReference type="GO" id="GO:0001193">
    <property type="term" value="P:maintenance of transcriptional fidelity during transcription elongation by RNA polymerase II"/>
    <property type="evidence" value="ECO:0007669"/>
    <property type="project" value="TreeGrafter"/>
</dbReference>
<dbReference type="GO" id="GO:0006283">
    <property type="term" value="P:transcription-coupled nucleotide-excision repair"/>
    <property type="evidence" value="ECO:0007669"/>
    <property type="project" value="TreeGrafter"/>
</dbReference>
<evidence type="ECO:0000256" key="3">
    <source>
        <dbReference type="ARBA" id="ARBA00015926"/>
    </source>
</evidence>
<evidence type="ECO:0000313" key="15">
    <source>
        <dbReference type="Proteomes" id="UP000186583"/>
    </source>
</evidence>
<dbReference type="Pfam" id="PF02150">
    <property type="entry name" value="Zn_ribbon_RPB9"/>
    <property type="match status" value="1"/>
</dbReference>
<comment type="caution">
    <text evidence="14">The sequence shown here is derived from an EMBL/GenBank/DDBJ whole genome shotgun (WGS) entry which is preliminary data.</text>
</comment>
<dbReference type="OrthoDB" id="282270at2759"/>
<evidence type="ECO:0000313" key="14">
    <source>
        <dbReference type="EMBL" id="OLN87419.1"/>
    </source>
</evidence>
<keyword evidence="4 12" id="KW-0240">DNA-directed RNA polymerase</keyword>
<keyword evidence="15" id="KW-1185">Reference proteome</keyword>
<accession>A0A1Q8RSV6</accession>
<dbReference type="PROSITE" id="PS00466">
    <property type="entry name" value="ZF_TFIIS_1"/>
    <property type="match status" value="1"/>
</dbReference>
<dbReference type="STRING" id="708187.A0A1Q8RSV6"/>
<organism evidence="14 15">
    <name type="scientific">Colletotrichum chlorophyti</name>
    <dbReference type="NCBI Taxonomy" id="708187"/>
    <lineage>
        <taxon>Eukaryota</taxon>
        <taxon>Fungi</taxon>
        <taxon>Dikarya</taxon>
        <taxon>Ascomycota</taxon>
        <taxon>Pezizomycotina</taxon>
        <taxon>Sordariomycetes</taxon>
        <taxon>Hypocreomycetidae</taxon>
        <taxon>Glomerellales</taxon>
        <taxon>Glomerellaceae</taxon>
        <taxon>Colletotrichum</taxon>
    </lineage>
</organism>
<dbReference type="SUPFAM" id="SSF57783">
    <property type="entry name" value="Zinc beta-ribbon"/>
    <property type="match status" value="2"/>
</dbReference>
<dbReference type="Pfam" id="PF01096">
    <property type="entry name" value="Zn_ribbon_TFIIS"/>
    <property type="match status" value="1"/>
</dbReference>
<sequence length="261" mass="28794">MATPMSTTSQEESSNKKLEQITFRFCSECSNMLYPKEDEETHRLQFTCRTCQFTEEAQSSCVFRNVMNNAAGETAGVTQDVGSDPTVGDSQSVLAPVVCIGCGHAILCTGCGNPSDDFVVSAAVAQPVASQSKRTEITWDDVMDMAEDEALEEYDEEKESVTSDDINHGFAGIALEQQPESTSRNVSWPIEKFLFWVVQHYFKLLLDTPRPGVDGLALPRSNKECPVCKGGEAVFFQSQQRSAETGMKLFYVCCDCGHIFQ</sequence>
<dbReference type="GO" id="GO:0008270">
    <property type="term" value="F:zinc ion binding"/>
    <property type="evidence" value="ECO:0007669"/>
    <property type="project" value="UniProtKB-KW"/>
</dbReference>
<dbReference type="InterPro" id="IPR012164">
    <property type="entry name" value="Rpa12/Rpb9/Rpc10/TFS"/>
</dbReference>
<gene>
    <name evidence="14" type="ORF">CCHL11_09111</name>
</gene>
<evidence type="ECO:0000256" key="1">
    <source>
        <dbReference type="ARBA" id="ARBA00004604"/>
    </source>
</evidence>
<evidence type="ECO:0000256" key="4">
    <source>
        <dbReference type="ARBA" id="ARBA00022478"/>
    </source>
</evidence>
<dbReference type="SMART" id="SM00440">
    <property type="entry name" value="ZnF_C2C2"/>
    <property type="match status" value="1"/>
</dbReference>
<name>A0A1Q8RSV6_9PEZI</name>
<keyword evidence="6 11" id="KW-0863">Zinc-finger</keyword>
<dbReference type="InterPro" id="IPR001529">
    <property type="entry name" value="Zn_ribbon_RPB9"/>
</dbReference>
<keyword evidence="5 12" id="KW-0479">Metal-binding</keyword>
<dbReference type="CDD" id="cd10508">
    <property type="entry name" value="Zn-ribbon_RPB9"/>
    <property type="match status" value="1"/>
</dbReference>
<dbReference type="FunFam" id="2.20.25.10:FF:000008">
    <property type="entry name" value="DNA-directed RNA polymerase II subunit RPB9"/>
    <property type="match status" value="1"/>
</dbReference>
<comment type="subunit">
    <text evidence="2">Component of the RNA polymerase II (Pol II) complex consisting of 12 subunits.</text>
</comment>
<evidence type="ECO:0000256" key="11">
    <source>
        <dbReference type="PROSITE-ProRule" id="PRU00472"/>
    </source>
</evidence>
<dbReference type="GO" id="GO:0005730">
    <property type="term" value="C:nucleolus"/>
    <property type="evidence" value="ECO:0007669"/>
    <property type="project" value="UniProtKB-SubCell"/>
</dbReference>
<comment type="similarity">
    <text evidence="12">Belongs to the archaeal rpoM/eukaryotic RPA12/RPB9/RPC11 RNA polymerase family.</text>
</comment>
<evidence type="ECO:0000256" key="8">
    <source>
        <dbReference type="ARBA" id="ARBA00023163"/>
    </source>
</evidence>
<evidence type="ECO:0000256" key="9">
    <source>
        <dbReference type="ARBA" id="ARBA00023242"/>
    </source>
</evidence>
<dbReference type="PROSITE" id="PS51133">
    <property type="entry name" value="ZF_TFIIS_2"/>
    <property type="match status" value="1"/>
</dbReference>
<dbReference type="InterPro" id="IPR001222">
    <property type="entry name" value="Znf_TFIIS"/>
</dbReference>
<protein>
    <recommendedName>
        <fullName evidence="3">DNA-directed RNA polymerase II subunit RPB9</fullName>
    </recommendedName>
    <alternativeName>
        <fullName evidence="10">DNA-directed RNA polymerase II subunit 9</fullName>
    </alternativeName>
</protein>
<dbReference type="GO" id="GO:0005665">
    <property type="term" value="C:RNA polymerase II, core complex"/>
    <property type="evidence" value="ECO:0007669"/>
    <property type="project" value="TreeGrafter"/>
</dbReference>
<dbReference type="PANTHER" id="PTHR11239:SF1">
    <property type="entry name" value="DNA-DIRECTED RNA POLYMERASE II SUBUNIT RPB9"/>
    <property type="match status" value="1"/>
</dbReference>
<dbReference type="GO" id="GO:0003899">
    <property type="term" value="F:DNA-directed RNA polymerase activity"/>
    <property type="evidence" value="ECO:0007669"/>
    <property type="project" value="InterPro"/>
</dbReference>
<dbReference type="GO" id="GO:0006367">
    <property type="term" value="P:transcription initiation at RNA polymerase II promoter"/>
    <property type="evidence" value="ECO:0007669"/>
    <property type="project" value="TreeGrafter"/>
</dbReference>
<evidence type="ECO:0000256" key="7">
    <source>
        <dbReference type="ARBA" id="ARBA00022833"/>
    </source>
</evidence>